<keyword evidence="6" id="KW-1185">Reference proteome</keyword>
<dbReference type="SUPFAM" id="SSF48008">
    <property type="entry name" value="GntR ligand-binding domain-like"/>
    <property type="match status" value="1"/>
</dbReference>
<dbReference type="OrthoDB" id="8155773at2"/>
<evidence type="ECO:0000259" key="4">
    <source>
        <dbReference type="PROSITE" id="PS50949"/>
    </source>
</evidence>
<organism evidence="5 6">
    <name type="scientific">Bosea vaviloviae</name>
    <dbReference type="NCBI Taxonomy" id="1526658"/>
    <lineage>
        <taxon>Bacteria</taxon>
        <taxon>Pseudomonadati</taxon>
        <taxon>Pseudomonadota</taxon>
        <taxon>Alphaproteobacteria</taxon>
        <taxon>Hyphomicrobiales</taxon>
        <taxon>Boseaceae</taxon>
        <taxon>Bosea</taxon>
    </lineage>
</organism>
<dbReference type="SUPFAM" id="SSF46785">
    <property type="entry name" value="Winged helix' DNA-binding domain"/>
    <property type="match status" value="1"/>
</dbReference>
<evidence type="ECO:0000256" key="1">
    <source>
        <dbReference type="ARBA" id="ARBA00023015"/>
    </source>
</evidence>
<keyword evidence="2" id="KW-0238">DNA-binding</keyword>
<dbReference type="GO" id="GO:0003700">
    <property type="term" value="F:DNA-binding transcription factor activity"/>
    <property type="evidence" value="ECO:0007669"/>
    <property type="project" value="InterPro"/>
</dbReference>
<sequence>MQSFKLDPPKSLAQKVVGRLRQAIIEGDLPLGAIIAEEMLAQSFGVSRTPVREALNQLQLQGLVVIKPQVGSFVFSPDAEDIATICQFRIILEPKAAELAYHRDRNSVVTEISAAILGMERALKAKDNVAYGRADTALHEAFFNHCGNRYLQESYRLVAGRVAALRTNLSSPIDVQTPLSFEEHRAILGFFQAGDFAGFTSLMTAHIANSGQTYAKALLG</sequence>
<evidence type="ECO:0000313" key="5">
    <source>
        <dbReference type="EMBL" id="AOO79105.1"/>
    </source>
</evidence>
<dbReference type="PROSITE" id="PS50949">
    <property type="entry name" value="HTH_GNTR"/>
    <property type="match status" value="1"/>
</dbReference>
<evidence type="ECO:0000313" key="6">
    <source>
        <dbReference type="Proteomes" id="UP000094969"/>
    </source>
</evidence>
<dbReference type="CDD" id="cd07377">
    <property type="entry name" value="WHTH_GntR"/>
    <property type="match status" value="1"/>
</dbReference>
<gene>
    <name evidence="5" type="ORF">BHK69_00085</name>
</gene>
<dbReference type="PANTHER" id="PTHR43537:SF50">
    <property type="entry name" value="TRANSCRIPTIONAL REGULATORY PROTEIN"/>
    <property type="match status" value="1"/>
</dbReference>
<dbReference type="EMBL" id="CP017147">
    <property type="protein sequence ID" value="AOO79105.1"/>
    <property type="molecule type" value="Genomic_DNA"/>
</dbReference>
<accession>A0A1D7TVG6</accession>
<reference evidence="5 6" key="1">
    <citation type="journal article" date="2015" name="Antonie Van Leeuwenhoek">
        <title>Bosea vaviloviae sp. nov., a new species of slow-growing rhizobia isolated from nodules of the relict species Vavilovia formosa (Stev.) Fed.</title>
        <authorList>
            <person name="Safronova V.I."/>
            <person name="Kuznetsova I.G."/>
            <person name="Sazanova A.L."/>
            <person name="Kimeklis A.K."/>
            <person name="Belimov A.A."/>
            <person name="Andronov E.E."/>
            <person name="Pinaev A.G."/>
            <person name="Chizhevskaya E.P."/>
            <person name="Pukhaev A.R."/>
            <person name="Popov K.P."/>
            <person name="Willems A."/>
            <person name="Tikhonovich I.A."/>
        </authorList>
    </citation>
    <scope>NUCLEOTIDE SEQUENCE [LARGE SCALE GENOMIC DNA]</scope>
    <source>
        <strain evidence="5 6">Vaf18</strain>
    </source>
</reference>
<dbReference type="InterPro" id="IPR036390">
    <property type="entry name" value="WH_DNA-bd_sf"/>
</dbReference>
<name>A0A1D7TVG6_9HYPH</name>
<dbReference type="STRING" id="1526658.BHK69_00085"/>
<evidence type="ECO:0000256" key="3">
    <source>
        <dbReference type="ARBA" id="ARBA00023163"/>
    </source>
</evidence>
<dbReference type="Gene3D" id="1.10.10.10">
    <property type="entry name" value="Winged helix-like DNA-binding domain superfamily/Winged helix DNA-binding domain"/>
    <property type="match status" value="1"/>
</dbReference>
<dbReference type="InterPro" id="IPR011711">
    <property type="entry name" value="GntR_C"/>
</dbReference>
<dbReference type="KEGG" id="bvv:BHK69_00085"/>
<dbReference type="InterPro" id="IPR008920">
    <property type="entry name" value="TF_FadR/GntR_C"/>
</dbReference>
<dbReference type="Pfam" id="PF00392">
    <property type="entry name" value="GntR"/>
    <property type="match status" value="1"/>
</dbReference>
<dbReference type="SMART" id="SM00895">
    <property type="entry name" value="FCD"/>
    <property type="match status" value="1"/>
</dbReference>
<dbReference type="InterPro" id="IPR036388">
    <property type="entry name" value="WH-like_DNA-bd_sf"/>
</dbReference>
<protein>
    <submittedName>
        <fullName evidence="5">GntR family transcriptional regulator</fullName>
    </submittedName>
</protein>
<keyword evidence="3" id="KW-0804">Transcription</keyword>
<dbReference type="PRINTS" id="PR00035">
    <property type="entry name" value="HTHGNTR"/>
</dbReference>
<dbReference type="PANTHER" id="PTHR43537">
    <property type="entry name" value="TRANSCRIPTIONAL REGULATOR, GNTR FAMILY"/>
    <property type="match status" value="1"/>
</dbReference>
<feature type="domain" description="HTH gntR-type" evidence="4">
    <location>
        <begin position="10"/>
        <end position="77"/>
    </location>
</feature>
<evidence type="ECO:0000256" key="2">
    <source>
        <dbReference type="ARBA" id="ARBA00023125"/>
    </source>
</evidence>
<dbReference type="Proteomes" id="UP000094969">
    <property type="component" value="Chromosome"/>
</dbReference>
<dbReference type="RefSeq" id="WP_069688330.1">
    <property type="nucleotide sequence ID" value="NZ_CP017147.1"/>
</dbReference>
<keyword evidence="1" id="KW-0805">Transcription regulation</keyword>
<dbReference type="InterPro" id="IPR000524">
    <property type="entry name" value="Tscrpt_reg_HTH_GntR"/>
</dbReference>
<dbReference type="GO" id="GO:0003677">
    <property type="term" value="F:DNA binding"/>
    <property type="evidence" value="ECO:0007669"/>
    <property type="project" value="UniProtKB-KW"/>
</dbReference>
<dbReference type="SMART" id="SM00345">
    <property type="entry name" value="HTH_GNTR"/>
    <property type="match status" value="1"/>
</dbReference>
<proteinExistence type="predicted"/>
<dbReference type="Gene3D" id="1.20.120.530">
    <property type="entry name" value="GntR ligand-binding domain-like"/>
    <property type="match status" value="1"/>
</dbReference>
<dbReference type="Pfam" id="PF07729">
    <property type="entry name" value="FCD"/>
    <property type="match status" value="1"/>
</dbReference>
<dbReference type="AlphaFoldDB" id="A0A1D7TVG6"/>